<keyword evidence="2" id="KW-1185">Reference proteome</keyword>
<comment type="caution">
    <text evidence="1">The sequence shown here is derived from an EMBL/GenBank/DDBJ whole genome shotgun (WGS) entry which is preliminary data.</text>
</comment>
<evidence type="ECO:0000313" key="1">
    <source>
        <dbReference type="EMBL" id="KAJ1193384.1"/>
    </source>
</evidence>
<reference evidence="1" key="1">
    <citation type="journal article" date="2022" name="bioRxiv">
        <title>Sequencing and chromosome-scale assembly of the giantPleurodeles waltlgenome.</title>
        <authorList>
            <person name="Brown T."/>
            <person name="Elewa A."/>
            <person name="Iarovenko S."/>
            <person name="Subramanian E."/>
            <person name="Araus A.J."/>
            <person name="Petzold A."/>
            <person name="Susuki M."/>
            <person name="Suzuki K.-i.T."/>
            <person name="Hayashi T."/>
            <person name="Toyoda A."/>
            <person name="Oliveira C."/>
            <person name="Osipova E."/>
            <person name="Leigh N.D."/>
            <person name="Simon A."/>
            <person name="Yun M.H."/>
        </authorList>
    </citation>
    <scope>NUCLEOTIDE SEQUENCE</scope>
    <source>
        <strain evidence="1">20211129_DDA</strain>
        <tissue evidence="1">Liver</tissue>
    </source>
</reference>
<sequence length="81" mass="8961">MPAAGFVVGWRDRATPAWAQVLQHRRLLASHMIDGKVVGYQTRRQQVSGTRSSPLACGIGRRAQLSQGIVNEVSAWETKPY</sequence>
<accession>A0AAV7UWE8</accession>
<dbReference type="Proteomes" id="UP001066276">
    <property type="component" value="Chromosome 2_2"/>
</dbReference>
<evidence type="ECO:0000313" key="2">
    <source>
        <dbReference type="Proteomes" id="UP001066276"/>
    </source>
</evidence>
<dbReference type="EMBL" id="JANPWB010000004">
    <property type="protein sequence ID" value="KAJ1193384.1"/>
    <property type="molecule type" value="Genomic_DNA"/>
</dbReference>
<proteinExistence type="predicted"/>
<organism evidence="1 2">
    <name type="scientific">Pleurodeles waltl</name>
    <name type="common">Iberian ribbed newt</name>
    <dbReference type="NCBI Taxonomy" id="8319"/>
    <lineage>
        <taxon>Eukaryota</taxon>
        <taxon>Metazoa</taxon>
        <taxon>Chordata</taxon>
        <taxon>Craniata</taxon>
        <taxon>Vertebrata</taxon>
        <taxon>Euteleostomi</taxon>
        <taxon>Amphibia</taxon>
        <taxon>Batrachia</taxon>
        <taxon>Caudata</taxon>
        <taxon>Salamandroidea</taxon>
        <taxon>Salamandridae</taxon>
        <taxon>Pleurodelinae</taxon>
        <taxon>Pleurodeles</taxon>
    </lineage>
</organism>
<dbReference type="AlphaFoldDB" id="A0AAV7UWE8"/>
<protein>
    <submittedName>
        <fullName evidence="1">Uncharacterized protein</fullName>
    </submittedName>
</protein>
<gene>
    <name evidence="1" type="ORF">NDU88_002682</name>
</gene>
<name>A0AAV7UWE8_PLEWA</name>